<evidence type="ECO:0000256" key="1">
    <source>
        <dbReference type="ARBA" id="ARBA00005194"/>
    </source>
</evidence>
<comment type="pathway">
    <text evidence="1 14">Lipid metabolism; fatty acid biosynthesis.</text>
</comment>
<evidence type="ECO:0000256" key="13">
    <source>
        <dbReference type="ARBA" id="ARBA00047659"/>
    </source>
</evidence>
<dbReference type="GO" id="GO:0005829">
    <property type="term" value="C:cytosol"/>
    <property type="evidence" value="ECO:0007669"/>
    <property type="project" value="TreeGrafter"/>
</dbReference>
<dbReference type="NCBIfam" id="TIGR03150">
    <property type="entry name" value="fabF"/>
    <property type="match status" value="1"/>
</dbReference>
<keyword evidence="19" id="KW-1185">Reference proteome</keyword>
<evidence type="ECO:0000256" key="8">
    <source>
        <dbReference type="ARBA" id="ARBA00023098"/>
    </source>
</evidence>
<evidence type="ECO:0000256" key="15">
    <source>
        <dbReference type="PIRSR" id="PIRSR000447-1"/>
    </source>
</evidence>
<dbReference type="PIRSF" id="PIRSF000447">
    <property type="entry name" value="KAS_II"/>
    <property type="match status" value="1"/>
</dbReference>
<accession>L1Q2F3</accession>
<dbReference type="HOGENOM" id="CLU_000022_69_2_9"/>
<feature type="active site" description="For beta-ketoacyl synthase activity" evidence="15">
    <location>
        <position position="166"/>
    </location>
</feature>
<dbReference type="InterPro" id="IPR017568">
    <property type="entry name" value="3-oxoacyl-ACP_synth-2"/>
</dbReference>
<evidence type="ECO:0000259" key="17">
    <source>
        <dbReference type="PROSITE" id="PS52004"/>
    </source>
</evidence>
<dbReference type="Pfam" id="PF02801">
    <property type="entry name" value="Ketoacyl-synt_C"/>
    <property type="match status" value="1"/>
</dbReference>
<evidence type="ECO:0000256" key="12">
    <source>
        <dbReference type="ARBA" id="ARBA00047318"/>
    </source>
</evidence>
<proteinExistence type="inferred from homology"/>
<reference evidence="18 19" key="1">
    <citation type="submission" date="2012-05" db="EMBL/GenBank/DDBJ databases">
        <authorList>
            <person name="Weinstock G."/>
            <person name="Sodergren E."/>
            <person name="Lobos E.A."/>
            <person name="Fulton L."/>
            <person name="Fulton R."/>
            <person name="Courtney L."/>
            <person name="Fronick C."/>
            <person name="O'Laughlin M."/>
            <person name="Godfrey J."/>
            <person name="Wilson R.M."/>
            <person name="Miner T."/>
            <person name="Farmer C."/>
            <person name="Delehaunty K."/>
            <person name="Cordes M."/>
            <person name="Minx P."/>
            <person name="Tomlinson C."/>
            <person name="Chen J."/>
            <person name="Wollam A."/>
            <person name="Pepin K.H."/>
            <person name="Bhonagiri V."/>
            <person name="Zhang X."/>
            <person name="Suruliraj S."/>
            <person name="Warren W."/>
            <person name="Mitreva M."/>
            <person name="Mardis E.R."/>
            <person name="Wilson R.K."/>
        </authorList>
    </citation>
    <scope>NUCLEOTIDE SEQUENCE [LARGE SCALE GENOMIC DNA]</scope>
    <source>
        <strain evidence="18 19">DSM 1785</strain>
    </source>
</reference>
<keyword evidence="10 14" id="KW-0012">Acyltransferase</keyword>
<evidence type="ECO:0000256" key="5">
    <source>
        <dbReference type="ARBA" id="ARBA00022516"/>
    </source>
</evidence>
<keyword evidence="5 14" id="KW-0444">Lipid biosynthesis</keyword>
<sequence length="417" mass="44700">MEVMGRRVVITGLGAITPIGNSVEEFWESIKNGVNGIDNITLFDTEEFKVKLAAEVKNYNVEDFLNKKDAKRMDRYTQFAMIAAKEAMNDSNLDLEKIDKERFGVYFGSGIGGLITIENQVKILANKGPNRVSPLMIPMAISNIAAGTIAIEYGLLGSCLGLVSACATSTHCIGEAYRNIKDGYSDYIIAGGAEASICPFGIAGFQSLTALSKSEDRNRASIPFDKDRNGFVMGEGAAALILETLESAIKRGAKIYGEIVGYGSTCDAYHITSPSLDGSGAAKAMISAMNEAKIDSSQVNYINAHGTSTPINDKCETAAIKLAFKENSYKPYLSSTKSMTGHLLGAAGAVEAIVSIKALNDNFVPANINYINSDEECDLNLVNNTGKTDIDVNYTMSNSLGFGGHNGTLIFKKWKGE</sequence>
<evidence type="ECO:0000313" key="19">
    <source>
        <dbReference type="Proteomes" id="UP000010420"/>
    </source>
</evidence>
<dbReference type="SMART" id="SM00825">
    <property type="entry name" value="PKS_KS"/>
    <property type="match status" value="1"/>
</dbReference>
<keyword evidence="6 14" id="KW-0808">Transferase</keyword>
<dbReference type="PROSITE" id="PS00606">
    <property type="entry name" value="KS3_1"/>
    <property type="match status" value="1"/>
</dbReference>
<evidence type="ECO:0000256" key="7">
    <source>
        <dbReference type="ARBA" id="ARBA00022832"/>
    </source>
</evidence>
<dbReference type="EC" id="2.3.1.179" evidence="3 14"/>
<dbReference type="STRING" id="545697.HMPREF0216_03416"/>
<dbReference type="InterPro" id="IPR014030">
    <property type="entry name" value="Ketoacyl_synth_N"/>
</dbReference>
<dbReference type="CDD" id="cd00834">
    <property type="entry name" value="KAS_I_II"/>
    <property type="match status" value="1"/>
</dbReference>
<dbReference type="eggNOG" id="COG0304">
    <property type="taxonomic scope" value="Bacteria"/>
</dbReference>
<comment type="catalytic activity">
    <reaction evidence="12 14">
        <text>(9Z)-hexadecenoyl-[ACP] + malonyl-[ACP] + H(+) = 3-oxo-(11Z)-octadecenoyl-[ACP] + holo-[ACP] + CO2</text>
        <dbReference type="Rhea" id="RHEA:55040"/>
        <dbReference type="Rhea" id="RHEA-COMP:9623"/>
        <dbReference type="Rhea" id="RHEA-COMP:9685"/>
        <dbReference type="Rhea" id="RHEA-COMP:10800"/>
        <dbReference type="Rhea" id="RHEA-COMP:14074"/>
        <dbReference type="ChEBI" id="CHEBI:15378"/>
        <dbReference type="ChEBI" id="CHEBI:16526"/>
        <dbReference type="ChEBI" id="CHEBI:64479"/>
        <dbReference type="ChEBI" id="CHEBI:78449"/>
        <dbReference type="ChEBI" id="CHEBI:83989"/>
        <dbReference type="ChEBI" id="CHEBI:138538"/>
        <dbReference type="EC" id="2.3.1.179"/>
    </reaction>
</comment>
<organism evidence="18 19">
    <name type="scientific">Clostridium celatum DSM 1785</name>
    <dbReference type="NCBI Taxonomy" id="545697"/>
    <lineage>
        <taxon>Bacteria</taxon>
        <taxon>Bacillati</taxon>
        <taxon>Bacillota</taxon>
        <taxon>Clostridia</taxon>
        <taxon>Eubacteriales</taxon>
        <taxon>Clostridiaceae</taxon>
        <taxon>Clostridium</taxon>
    </lineage>
</organism>
<protein>
    <recommendedName>
        <fullName evidence="4 14">3-oxoacyl-[acyl-carrier-protein] synthase 2</fullName>
        <ecNumber evidence="3 14">2.3.1.179</ecNumber>
    </recommendedName>
</protein>
<comment type="similarity">
    <text evidence="2 14 16">Belongs to the thiolase-like superfamily. Beta-ketoacyl-ACP synthases family.</text>
</comment>
<dbReference type="InterPro" id="IPR018201">
    <property type="entry name" value="Ketoacyl_synth_AS"/>
</dbReference>
<dbReference type="UniPathway" id="UPA00094"/>
<dbReference type="EMBL" id="AMEZ01000136">
    <property type="protein sequence ID" value="EKY22086.1"/>
    <property type="molecule type" value="Genomic_DNA"/>
</dbReference>
<dbReference type="InterPro" id="IPR020841">
    <property type="entry name" value="PKS_Beta-ketoAc_synthase_dom"/>
</dbReference>
<dbReference type="NCBIfam" id="NF005589">
    <property type="entry name" value="PRK07314.1"/>
    <property type="match status" value="1"/>
</dbReference>
<dbReference type="InterPro" id="IPR016039">
    <property type="entry name" value="Thiolase-like"/>
</dbReference>
<evidence type="ECO:0000313" key="18">
    <source>
        <dbReference type="EMBL" id="EKY22086.1"/>
    </source>
</evidence>
<dbReference type="Gene3D" id="3.40.47.10">
    <property type="match status" value="2"/>
</dbReference>
<dbReference type="FunFam" id="3.40.47.10:FF:000009">
    <property type="entry name" value="3-oxoacyl-[acyl-carrier-protein] synthase 2"/>
    <property type="match status" value="1"/>
</dbReference>
<keyword evidence="9 14" id="KW-0275">Fatty acid biosynthesis</keyword>
<name>L1Q2F3_9CLOT</name>
<dbReference type="Proteomes" id="UP000010420">
    <property type="component" value="Unassembled WGS sequence"/>
</dbReference>
<evidence type="ECO:0000256" key="14">
    <source>
        <dbReference type="PIRNR" id="PIRNR000447"/>
    </source>
</evidence>
<keyword evidence="7" id="KW-0276">Fatty acid metabolism</keyword>
<gene>
    <name evidence="18" type="ORF">HMPREF0216_03416</name>
</gene>
<evidence type="ECO:0000256" key="16">
    <source>
        <dbReference type="RuleBase" id="RU003694"/>
    </source>
</evidence>
<comment type="caution">
    <text evidence="18">The sequence shown here is derived from an EMBL/GenBank/DDBJ whole genome shotgun (WGS) entry which is preliminary data.</text>
</comment>
<dbReference type="PROSITE" id="PS52004">
    <property type="entry name" value="KS3_2"/>
    <property type="match status" value="1"/>
</dbReference>
<comment type="catalytic activity">
    <reaction evidence="13 14">
        <text>a fatty acyl-[ACP] + malonyl-[ACP] + H(+) = a 3-oxoacyl-[ACP] + holo-[ACP] + CO2</text>
        <dbReference type="Rhea" id="RHEA:22836"/>
        <dbReference type="Rhea" id="RHEA-COMP:9623"/>
        <dbReference type="Rhea" id="RHEA-COMP:9685"/>
        <dbReference type="Rhea" id="RHEA-COMP:9916"/>
        <dbReference type="Rhea" id="RHEA-COMP:14125"/>
        <dbReference type="ChEBI" id="CHEBI:15378"/>
        <dbReference type="ChEBI" id="CHEBI:16526"/>
        <dbReference type="ChEBI" id="CHEBI:64479"/>
        <dbReference type="ChEBI" id="CHEBI:78449"/>
        <dbReference type="ChEBI" id="CHEBI:78776"/>
        <dbReference type="ChEBI" id="CHEBI:138651"/>
    </reaction>
</comment>
<dbReference type="GO" id="GO:0004315">
    <property type="term" value="F:3-oxoacyl-[acyl-carrier-protein] synthase activity"/>
    <property type="evidence" value="ECO:0007669"/>
    <property type="project" value="UniProtKB-UniRule"/>
</dbReference>
<dbReference type="PANTHER" id="PTHR11712">
    <property type="entry name" value="POLYKETIDE SYNTHASE-RELATED"/>
    <property type="match status" value="1"/>
</dbReference>
<evidence type="ECO:0000256" key="3">
    <source>
        <dbReference type="ARBA" id="ARBA00012356"/>
    </source>
</evidence>
<keyword evidence="8" id="KW-0443">Lipid metabolism</keyword>
<evidence type="ECO:0000256" key="11">
    <source>
        <dbReference type="ARBA" id="ARBA00024006"/>
    </source>
</evidence>
<evidence type="ECO:0000256" key="9">
    <source>
        <dbReference type="ARBA" id="ARBA00023160"/>
    </source>
</evidence>
<dbReference type="SUPFAM" id="SSF53901">
    <property type="entry name" value="Thiolase-like"/>
    <property type="match status" value="2"/>
</dbReference>
<dbReference type="Pfam" id="PF00109">
    <property type="entry name" value="ketoacyl-synt"/>
    <property type="match status" value="1"/>
</dbReference>
<dbReference type="InterPro" id="IPR014031">
    <property type="entry name" value="Ketoacyl_synth_C"/>
</dbReference>
<evidence type="ECO:0000256" key="4">
    <source>
        <dbReference type="ARBA" id="ARBA00014657"/>
    </source>
</evidence>
<feature type="domain" description="Ketosynthase family 3 (KS3)" evidence="17">
    <location>
        <begin position="5"/>
        <end position="413"/>
    </location>
</feature>
<comment type="function">
    <text evidence="11 14">Involved in the type II fatty acid elongation cycle. Catalyzes the elongation of a wide range of acyl-ACP by the addition of two carbons from malonyl-ACP to an acyl acceptor. Can efficiently catalyze the conversion of palmitoleoyl-ACP (cis-hexadec-9-enoyl-ACP) to cis-vaccenoyl-ACP (cis-octadec-11-enoyl-ACP), an essential step in the thermal regulation of fatty acid composition.</text>
</comment>
<evidence type="ECO:0000256" key="2">
    <source>
        <dbReference type="ARBA" id="ARBA00008467"/>
    </source>
</evidence>
<dbReference type="AlphaFoldDB" id="L1Q2F3"/>
<evidence type="ECO:0000256" key="10">
    <source>
        <dbReference type="ARBA" id="ARBA00023315"/>
    </source>
</evidence>
<dbReference type="PATRIC" id="fig|545697.3.peg.3340"/>
<dbReference type="GO" id="GO:0006633">
    <property type="term" value="P:fatty acid biosynthetic process"/>
    <property type="evidence" value="ECO:0007669"/>
    <property type="project" value="UniProtKB-UniRule"/>
</dbReference>
<dbReference type="InterPro" id="IPR000794">
    <property type="entry name" value="Beta-ketoacyl_synthase"/>
</dbReference>
<evidence type="ECO:0000256" key="6">
    <source>
        <dbReference type="ARBA" id="ARBA00022679"/>
    </source>
</evidence>
<dbReference type="PANTHER" id="PTHR11712:SF336">
    <property type="entry name" value="3-OXOACYL-[ACYL-CARRIER-PROTEIN] SYNTHASE, MITOCHONDRIAL"/>
    <property type="match status" value="1"/>
</dbReference>